<proteinExistence type="predicted"/>
<evidence type="ECO:0000313" key="1">
    <source>
        <dbReference type="EMBL" id="SPM37541.1"/>
    </source>
</evidence>
<gene>
    <name evidence="1" type="ORF">MRAB57_5388</name>
</gene>
<feature type="non-terminal residue" evidence="1">
    <location>
        <position position="1"/>
    </location>
</feature>
<dbReference type="AlphaFoldDB" id="A0A2U3P1A8"/>
<evidence type="ECO:0000313" key="2">
    <source>
        <dbReference type="Proteomes" id="UP000240988"/>
    </source>
</evidence>
<name>A0A2U3P1A8_9MYCO</name>
<dbReference type="STRING" id="1841860.GCA_900157375_05391"/>
<keyword evidence="2" id="KW-1185">Reference proteome</keyword>
<protein>
    <submittedName>
        <fullName evidence="1">Uncharacterized protein</fullName>
    </submittedName>
</protein>
<organism evidence="1 2">
    <name type="scientific">Mycobacterium rhizamassiliense</name>
    <dbReference type="NCBI Taxonomy" id="1841860"/>
    <lineage>
        <taxon>Bacteria</taxon>
        <taxon>Bacillati</taxon>
        <taxon>Actinomycetota</taxon>
        <taxon>Actinomycetes</taxon>
        <taxon>Mycobacteriales</taxon>
        <taxon>Mycobacteriaceae</taxon>
        <taxon>Mycobacterium</taxon>
    </lineage>
</organism>
<dbReference type="Proteomes" id="UP000240988">
    <property type="component" value="Unassembled WGS sequence"/>
</dbReference>
<sequence length="123" mass="12699">VVAALGVFAAVVTGWAARGSAVAGVALPQLAAQSQQAHAAQPAEHAPVSLHRDAPVDEKVTTNAWMTRERPPTWPRLTPDAVWSPLPPSLAASGVPPDNVASVPPTPALAGRDLLTHLCVTRV</sequence>
<reference evidence="1 2" key="1">
    <citation type="submission" date="2017-01" db="EMBL/GenBank/DDBJ databases">
        <authorList>
            <consortium name="Urmite Genomes"/>
        </authorList>
    </citation>
    <scope>NUCLEOTIDE SEQUENCE [LARGE SCALE GENOMIC DNA]</scope>
    <source>
        <strain evidence="1 2">AB57</strain>
    </source>
</reference>
<dbReference type="EMBL" id="FUFA01000006">
    <property type="protein sequence ID" value="SPM37541.1"/>
    <property type="molecule type" value="Genomic_DNA"/>
</dbReference>
<accession>A0A2U3P1A8</accession>